<evidence type="ECO:0000313" key="4">
    <source>
        <dbReference type="EMBL" id="SHE44480.1"/>
    </source>
</evidence>
<feature type="transmembrane region" description="Helical" evidence="2">
    <location>
        <begin position="12"/>
        <end position="29"/>
    </location>
</feature>
<keyword evidence="5" id="KW-1185">Reference proteome</keyword>
<evidence type="ECO:0000313" key="5">
    <source>
        <dbReference type="Proteomes" id="UP000184295"/>
    </source>
</evidence>
<dbReference type="OrthoDB" id="9782542at2"/>
<dbReference type="Pfam" id="PF13399">
    <property type="entry name" value="LytR_C"/>
    <property type="match status" value="1"/>
</dbReference>
<evidence type="ECO:0000259" key="3">
    <source>
        <dbReference type="Pfam" id="PF13399"/>
    </source>
</evidence>
<dbReference type="Gene3D" id="3.30.70.2390">
    <property type="match status" value="1"/>
</dbReference>
<feature type="compositionally biased region" description="Low complexity" evidence="1">
    <location>
        <begin position="82"/>
        <end position="115"/>
    </location>
</feature>
<reference evidence="5" key="1">
    <citation type="submission" date="2016-11" db="EMBL/GenBank/DDBJ databases">
        <authorList>
            <person name="Varghese N."/>
            <person name="Submissions S."/>
        </authorList>
    </citation>
    <scope>NUCLEOTIDE SEQUENCE [LARGE SCALE GENOMIC DNA]</scope>
    <source>
        <strain evidence="5">DSM 19514</strain>
    </source>
</reference>
<sequence>MSRSGDSLRKTSISLALIAFELFVGYAFFGTNLFPASNVKNADLSGSSITGRRSASAKNGSLRSTNAKKSGSLKSKPQKADSSGSATTVPTTTTLPTTTVTTTTTSTSTSATPSSYVASNPAYAAITVRVANGTTIPGLAERITSYLGEIGFNVVSPVNATQQVASSTVYYAQGFSVSAQYIASRLGLSSTQVVQDSSSIPVNAPPEDINIVVGPDLSSAP</sequence>
<dbReference type="STRING" id="1121881.SAMN02745225_00641"/>
<gene>
    <name evidence="4" type="ORF">SAMN02745225_00641</name>
</gene>
<feature type="domain" description="LytR/CpsA/Psr regulator C-terminal" evidence="3">
    <location>
        <begin position="126"/>
        <end position="216"/>
    </location>
</feature>
<keyword evidence="2" id="KW-0472">Membrane</keyword>
<keyword evidence="2" id="KW-0812">Transmembrane</keyword>
<feature type="compositionally biased region" description="Polar residues" evidence="1">
    <location>
        <begin position="45"/>
        <end position="75"/>
    </location>
</feature>
<dbReference type="InterPro" id="IPR027381">
    <property type="entry name" value="LytR/CpsA/Psr_C"/>
</dbReference>
<dbReference type="EMBL" id="FQUL01000005">
    <property type="protein sequence ID" value="SHE44480.1"/>
    <property type="molecule type" value="Genomic_DNA"/>
</dbReference>
<accession>A0A1M4TJ37</accession>
<dbReference type="RefSeq" id="WP_072788677.1">
    <property type="nucleotide sequence ID" value="NZ_FQUL01000005.1"/>
</dbReference>
<dbReference type="AlphaFoldDB" id="A0A1M4TJ37"/>
<protein>
    <submittedName>
        <fullName evidence="4">LytR cell envelope-related transcriptional attenuator</fullName>
    </submittedName>
</protein>
<evidence type="ECO:0000256" key="2">
    <source>
        <dbReference type="SAM" id="Phobius"/>
    </source>
</evidence>
<organism evidence="4 5">
    <name type="scientific">Ferrithrix thermotolerans DSM 19514</name>
    <dbReference type="NCBI Taxonomy" id="1121881"/>
    <lineage>
        <taxon>Bacteria</taxon>
        <taxon>Bacillati</taxon>
        <taxon>Actinomycetota</taxon>
        <taxon>Acidimicrobiia</taxon>
        <taxon>Acidimicrobiales</taxon>
        <taxon>Acidimicrobiaceae</taxon>
        <taxon>Ferrithrix</taxon>
    </lineage>
</organism>
<name>A0A1M4TJ37_9ACTN</name>
<dbReference type="Proteomes" id="UP000184295">
    <property type="component" value="Unassembled WGS sequence"/>
</dbReference>
<evidence type="ECO:0000256" key="1">
    <source>
        <dbReference type="SAM" id="MobiDB-lite"/>
    </source>
</evidence>
<proteinExistence type="predicted"/>
<keyword evidence="2" id="KW-1133">Transmembrane helix</keyword>
<feature type="region of interest" description="Disordered" evidence="1">
    <location>
        <begin position="45"/>
        <end position="115"/>
    </location>
</feature>